<dbReference type="EMBL" id="BARU01004609">
    <property type="protein sequence ID" value="GAH22056.1"/>
    <property type="molecule type" value="Genomic_DNA"/>
</dbReference>
<reference evidence="1" key="1">
    <citation type="journal article" date="2014" name="Front. Microbiol.">
        <title>High frequency of phylogenetically diverse reductive dehalogenase-homologous genes in deep subseafloor sedimentary metagenomes.</title>
        <authorList>
            <person name="Kawai M."/>
            <person name="Futagami T."/>
            <person name="Toyoda A."/>
            <person name="Takaki Y."/>
            <person name="Nishi S."/>
            <person name="Hori S."/>
            <person name="Arai W."/>
            <person name="Tsubouchi T."/>
            <person name="Morono Y."/>
            <person name="Uchiyama I."/>
            <person name="Ito T."/>
            <person name="Fujiyama A."/>
            <person name="Inagaki F."/>
            <person name="Takami H."/>
        </authorList>
    </citation>
    <scope>NUCLEOTIDE SEQUENCE</scope>
    <source>
        <strain evidence="1">Expedition CK06-06</strain>
    </source>
</reference>
<accession>X1DMA1</accession>
<organism evidence="1">
    <name type="scientific">marine sediment metagenome</name>
    <dbReference type="NCBI Taxonomy" id="412755"/>
    <lineage>
        <taxon>unclassified sequences</taxon>
        <taxon>metagenomes</taxon>
        <taxon>ecological metagenomes</taxon>
    </lineage>
</organism>
<sequence length="57" mass="6018">KPGTWAIAISLSMNLASPVIVDSYAGVLCVVEAEAFAGHISQKELEYDSVRGTIPVL</sequence>
<dbReference type="AlphaFoldDB" id="X1DMA1"/>
<proteinExistence type="predicted"/>
<comment type="caution">
    <text evidence="1">The sequence shown here is derived from an EMBL/GenBank/DDBJ whole genome shotgun (WGS) entry which is preliminary data.</text>
</comment>
<evidence type="ECO:0000313" key="1">
    <source>
        <dbReference type="EMBL" id="GAH22056.1"/>
    </source>
</evidence>
<feature type="non-terminal residue" evidence="1">
    <location>
        <position position="1"/>
    </location>
</feature>
<gene>
    <name evidence="1" type="ORF">S03H2_09177</name>
</gene>
<protein>
    <submittedName>
        <fullName evidence="1">Uncharacterized protein</fullName>
    </submittedName>
</protein>
<name>X1DMA1_9ZZZZ</name>